<protein>
    <submittedName>
        <fullName evidence="1">Uncharacterized protein</fullName>
    </submittedName>
</protein>
<evidence type="ECO:0000313" key="2">
    <source>
        <dbReference type="Proteomes" id="UP000317648"/>
    </source>
</evidence>
<name>A0A518DZU1_9BACT</name>
<proteinExistence type="predicted"/>
<dbReference type="KEGG" id="lcre:Pla8534_51770"/>
<gene>
    <name evidence="1" type="ORF">Pla8534_51770</name>
</gene>
<sequence>MGRGFVAYTFLESGRTELALYSAFLNYRLADDTLLWVLQDTIYCAACQRITMGEKLPSLEDLAAELKLLDDHDTFTLEGLAFLERDPEEHRQELLRRIKWRGDRQSPAKCLHCSSTEIHSIPSRGEFDHPVTGQRLDVTDEGWIDAASWEAEFSPEGFPLDPTNIG</sequence>
<evidence type="ECO:0000313" key="1">
    <source>
        <dbReference type="EMBL" id="QDU97331.1"/>
    </source>
</evidence>
<reference evidence="1 2" key="1">
    <citation type="submission" date="2019-02" db="EMBL/GenBank/DDBJ databases">
        <title>Deep-cultivation of Planctomycetes and their phenomic and genomic characterization uncovers novel biology.</title>
        <authorList>
            <person name="Wiegand S."/>
            <person name="Jogler M."/>
            <person name="Boedeker C."/>
            <person name="Pinto D."/>
            <person name="Vollmers J."/>
            <person name="Rivas-Marin E."/>
            <person name="Kohn T."/>
            <person name="Peeters S.H."/>
            <person name="Heuer A."/>
            <person name="Rast P."/>
            <person name="Oberbeckmann S."/>
            <person name="Bunk B."/>
            <person name="Jeske O."/>
            <person name="Meyerdierks A."/>
            <person name="Storesund J.E."/>
            <person name="Kallscheuer N."/>
            <person name="Luecker S."/>
            <person name="Lage O.M."/>
            <person name="Pohl T."/>
            <person name="Merkel B.J."/>
            <person name="Hornburger P."/>
            <person name="Mueller R.-W."/>
            <person name="Bruemmer F."/>
            <person name="Labrenz M."/>
            <person name="Spormann A.M."/>
            <person name="Op den Camp H."/>
            <person name="Overmann J."/>
            <person name="Amann R."/>
            <person name="Jetten M.S.M."/>
            <person name="Mascher T."/>
            <person name="Medema M.H."/>
            <person name="Devos D.P."/>
            <person name="Kaster A.-K."/>
            <person name="Ovreas L."/>
            <person name="Rohde M."/>
            <person name="Galperin M.Y."/>
            <person name="Jogler C."/>
        </authorList>
    </citation>
    <scope>NUCLEOTIDE SEQUENCE [LARGE SCALE GENOMIC DNA]</scope>
    <source>
        <strain evidence="1 2">Pla85_3_4</strain>
    </source>
</reference>
<keyword evidence="2" id="KW-1185">Reference proteome</keyword>
<organism evidence="1 2">
    <name type="scientific">Lignipirellula cremea</name>
    <dbReference type="NCBI Taxonomy" id="2528010"/>
    <lineage>
        <taxon>Bacteria</taxon>
        <taxon>Pseudomonadati</taxon>
        <taxon>Planctomycetota</taxon>
        <taxon>Planctomycetia</taxon>
        <taxon>Pirellulales</taxon>
        <taxon>Pirellulaceae</taxon>
        <taxon>Lignipirellula</taxon>
    </lineage>
</organism>
<dbReference type="Proteomes" id="UP000317648">
    <property type="component" value="Chromosome"/>
</dbReference>
<accession>A0A518DZU1</accession>
<dbReference type="EMBL" id="CP036433">
    <property type="protein sequence ID" value="QDU97331.1"/>
    <property type="molecule type" value="Genomic_DNA"/>
</dbReference>
<dbReference type="AlphaFoldDB" id="A0A518DZU1"/>